<gene>
    <name evidence="1" type="ORF">HPB49_001534</name>
</gene>
<sequence length="172" mass="19101">MGRATHFRVLAQNLQSALASRRRSHRNRMAVFRCGGLDAGGTKFYRALVHEVSANGNTCVVKFVDYGNHEEVLCSDVQTVSLAQWSFGTAVLQSGGDHDARNDRGHCRQYTQHSASVLLSKGRSRALGQSTCREPDQWPRCASRFRSSQRAVPDVYGVAVNSRFCTSSSRHR</sequence>
<evidence type="ECO:0000313" key="1">
    <source>
        <dbReference type="EMBL" id="KAH7952818.1"/>
    </source>
</evidence>
<proteinExistence type="predicted"/>
<evidence type="ECO:0000313" key="2">
    <source>
        <dbReference type="Proteomes" id="UP000821865"/>
    </source>
</evidence>
<organism evidence="1 2">
    <name type="scientific">Dermacentor silvarum</name>
    <name type="common">Tick</name>
    <dbReference type="NCBI Taxonomy" id="543639"/>
    <lineage>
        <taxon>Eukaryota</taxon>
        <taxon>Metazoa</taxon>
        <taxon>Ecdysozoa</taxon>
        <taxon>Arthropoda</taxon>
        <taxon>Chelicerata</taxon>
        <taxon>Arachnida</taxon>
        <taxon>Acari</taxon>
        <taxon>Parasitiformes</taxon>
        <taxon>Ixodida</taxon>
        <taxon>Ixodoidea</taxon>
        <taxon>Ixodidae</taxon>
        <taxon>Rhipicephalinae</taxon>
        <taxon>Dermacentor</taxon>
    </lineage>
</organism>
<reference evidence="1" key="1">
    <citation type="submission" date="2020-05" db="EMBL/GenBank/DDBJ databases">
        <title>Large-scale comparative analyses of tick genomes elucidate their genetic diversity and vector capacities.</title>
        <authorList>
            <person name="Jia N."/>
            <person name="Wang J."/>
            <person name="Shi W."/>
            <person name="Du L."/>
            <person name="Sun Y."/>
            <person name="Zhan W."/>
            <person name="Jiang J."/>
            <person name="Wang Q."/>
            <person name="Zhang B."/>
            <person name="Ji P."/>
            <person name="Sakyi L.B."/>
            <person name="Cui X."/>
            <person name="Yuan T."/>
            <person name="Jiang B."/>
            <person name="Yang W."/>
            <person name="Lam T.T.-Y."/>
            <person name="Chang Q."/>
            <person name="Ding S."/>
            <person name="Wang X."/>
            <person name="Zhu J."/>
            <person name="Ruan X."/>
            <person name="Zhao L."/>
            <person name="Wei J."/>
            <person name="Que T."/>
            <person name="Du C."/>
            <person name="Cheng J."/>
            <person name="Dai P."/>
            <person name="Han X."/>
            <person name="Huang E."/>
            <person name="Gao Y."/>
            <person name="Liu J."/>
            <person name="Shao H."/>
            <person name="Ye R."/>
            <person name="Li L."/>
            <person name="Wei W."/>
            <person name="Wang X."/>
            <person name="Wang C."/>
            <person name="Yang T."/>
            <person name="Huo Q."/>
            <person name="Li W."/>
            <person name="Guo W."/>
            <person name="Chen H."/>
            <person name="Zhou L."/>
            <person name="Ni X."/>
            <person name="Tian J."/>
            <person name="Zhou Y."/>
            <person name="Sheng Y."/>
            <person name="Liu T."/>
            <person name="Pan Y."/>
            <person name="Xia L."/>
            <person name="Li J."/>
            <person name="Zhao F."/>
            <person name="Cao W."/>
        </authorList>
    </citation>
    <scope>NUCLEOTIDE SEQUENCE</scope>
    <source>
        <strain evidence="1">Dsil-2018</strain>
    </source>
</reference>
<keyword evidence="2" id="KW-1185">Reference proteome</keyword>
<comment type="caution">
    <text evidence="1">The sequence shown here is derived from an EMBL/GenBank/DDBJ whole genome shotgun (WGS) entry which is preliminary data.</text>
</comment>
<protein>
    <submittedName>
        <fullName evidence="1">Uncharacterized protein</fullName>
    </submittedName>
</protein>
<accession>A0ACB8CUD1</accession>
<name>A0ACB8CUD1_DERSI</name>
<dbReference type="Proteomes" id="UP000821865">
    <property type="component" value="Chromosome 4"/>
</dbReference>
<dbReference type="EMBL" id="CM023473">
    <property type="protein sequence ID" value="KAH7952818.1"/>
    <property type="molecule type" value="Genomic_DNA"/>
</dbReference>